<name>A0A1G1XT77_9BACT</name>
<comment type="caution">
    <text evidence="2">The sequence shown here is derived from an EMBL/GenBank/DDBJ whole genome shotgun (WGS) entry which is preliminary data.</text>
</comment>
<accession>A0A1G1XT77</accession>
<gene>
    <name evidence="2" type="ORF">A2Y82_04090</name>
</gene>
<evidence type="ECO:0000259" key="1">
    <source>
        <dbReference type="SMART" id="SM00471"/>
    </source>
</evidence>
<evidence type="ECO:0000313" key="2">
    <source>
        <dbReference type="EMBL" id="OGY42517.1"/>
    </source>
</evidence>
<dbReference type="PANTHER" id="PTHR46246">
    <property type="entry name" value="GUANOSINE-3',5'-BIS(DIPHOSPHATE) 3'-PYROPHOSPHOHYDROLASE MESH1"/>
    <property type="match status" value="1"/>
</dbReference>
<organism evidence="2 3">
    <name type="scientific">Candidatus Buchananbacteria bacterium RBG_13_36_9</name>
    <dbReference type="NCBI Taxonomy" id="1797530"/>
    <lineage>
        <taxon>Bacteria</taxon>
        <taxon>Candidatus Buchananiibacteriota</taxon>
    </lineage>
</organism>
<dbReference type="InterPro" id="IPR003607">
    <property type="entry name" value="HD/PDEase_dom"/>
</dbReference>
<dbReference type="EMBL" id="MHHZ01000003">
    <property type="protein sequence ID" value="OGY42517.1"/>
    <property type="molecule type" value="Genomic_DNA"/>
</dbReference>
<dbReference type="InterPro" id="IPR052194">
    <property type="entry name" value="MESH1"/>
</dbReference>
<evidence type="ECO:0000313" key="3">
    <source>
        <dbReference type="Proteomes" id="UP000176498"/>
    </source>
</evidence>
<sequence>MLLTPKIQLAINKAAELHLNMVRKGDDMPYIIHPFTVAFILSHYTSAENTICAGLLHDVLEDVKGYGKAKMLKDFGQEITDIVKEVSEDKDPNVATDEKATWEDRKNKYLANMQNDSQPALMISCADKIHNLSCMIVAYKEQGEKLWDRFNSPKDKILWFYEEVCKILEQRLDSEMVKELRSLIDEAGELFK</sequence>
<dbReference type="SMART" id="SM00471">
    <property type="entry name" value="HDc"/>
    <property type="match status" value="1"/>
</dbReference>
<dbReference type="AlphaFoldDB" id="A0A1G1XT77"/>
<dbReference type="SUPFAM" id="SSF109604">
    <property type="entry name" value="HD-domain/PDEase-like"/>
    <property type="match status" value="1"/>
</dbReference>
<reference evidence="2 3" key="1">
    <citation type="journal article" date="2016" name="Nat. Commun.">
        <title>Thousands of microbial genomes shed light on interconnected biogeochemical processes in an aquifer system.</title>
        <authorList>
            <person name="Anantharaman K."/>
            <person name="Brown C.T."/>
            <person name="Hug L.A."/>
            <person name="Sharon I."/>
            <person name="Castelle C.J."/>
            <person name="Probst A.J."/>
            <person name="Thomas B.C."/>
            <person name="Singh A."/>
            <person name="Wilkins M.J."/>
            <person name="Karaoz U."/>
            <person name="Brodie E.L."/>
            <person name="Williams K.H."/>
            <person name="Hubbard S.S."/>
            <person name="Banfield J.F."/>
        </authorList>
    </citation>
    <scope>NUCLEOTIDE SEQUENCE [LARGE SCALE GENOMIC DNA]</scope>
</reference>
<dbReference type="GO" id="GO:0008893">
    <property type="term" value="F:guanosine-3',5'-bis(diphosphate) 3'-diphosphatase activity"/>
    <property type="evidence" value="ECO:0007669"/>
    <property type="project" value="TreeGrafter"/>
</dbReference>
<dbReference type="Pfam" id="PF13328">
    <property type="entry name" value="HD_4"/>
    <property type="match status" value="1"/>
</dbReference>
<protein>
    <recommendedName>
        <fullName evidence="1">HD/PDEase domain-containing protein</fullName>
    </recommendedName>
</protein>
<dbReference type="PANTHER" id="PTHR46246:SF1">
    <property type="entry name" value="GUANOSINE-3',5'-BIS(DIPHOSPHATE) 3'-PYROPHOSPHOHYDROLASE MESH1"/>
    <property type="match status" value="1"/>
</dbReference>
<proteinExistence type="predicted"/>
<dbReference type="Proteomes" id="UP000176498">
    <property type="component" value="Unassembled WGS sequence"/>
</dbReference>
<dbReference type="Gene3D" id="1.10.3210.10">
    <property type="entry name" value="Hypothetical protein af1432"/>
    <property type="match status" value="1"/>
</dbReference>
<feature type="domain" description="HD/PDEase" evidence="1">
    <location>
        <begin position="26"/>
        <end position="141"/>
    </location>
</feature>